<dbReference type="InterPro" id="IPR028098">
    <property type="entry name" value="Glyco_trans_4-like_N"/>
</dbReference>
<evidence type="ECO:0000259" key="1">
    <source>
        <dbReference type="Pfam" id="PF13439"/>
    </source>
</evidence>
<dbReference type="SUPFAM" id="SSF53756">
    <property type="entry name" value="UDP-Glycosyltransferase/glycogen phosphorylase"/>
    <property type="match status" value="1"/>
</dbReference>
<sequence>METYAVKLCAELALRCALETRVLPGRPDGSPPGLIRLASFVVKAMHFLVGRRADVVHVGDLVLWPLALAARLARTAPRIAITAYGLDLVFGRRPGLLPWIYRRYLALGVRLVGKNVRVIAISRQTATLCREAGFRDVAVVTLGVDLPTRVPPVDRPAGDFVLFIGRLVRRKGAAWFAREVMPLLPGTLRLVVVGRAWDEEEAAALRTDPRVDCRDVVSAADLFTLRRDALAVVMPNITSGGTDVEGFGLTAVEAGADGGVLLASGIEGILDAVVDGRTGFLLPTGDASAWAAKIAEIATWPAAQRTSFILAAQETIASLYAWPAVAERTLEAYGAPMEAGC</sequence>
<dbReference type="EC" id="2.4.-.-" evidence="2"/>
<name>A0ABV9BX29_9GAMM</name>
<protein>
    <submittedName>
        <fullName evidence="2">Glycosyltransferase family 4 protein</fullName>
        <ecNumber evidence="2">2.4.-.-</ecNumber>
    </submittedName>
</protein>
<dbReference type="InterPro" id="IPR050194">
    <property type="entry name" value="Glycosyltransferase_grp1"/>
</dbReference>
<organism evidence="2 3">
    <name type="scientific">Dyella halodurans</name>
    <dbReference type="NCBI Taxonomy" id="1920171"/>
    <lineage>
        <taxon>Bacteria</taxon>
        <taxon>Pseudomonadati</taxon>
        <taxon>Pseudomonadota</taxon>
        <taxon>Gammaproteobacteria</taxon>
        <taxon>Lysobacterales</taxon>
        <taxon>Rhodanobacteraceae</taxon>
        <taxon>Dyella</taxon>
    </lineage>
</organism>
<dbReference type="Pfam" id="PF13439">
    <property type="entry name" value="Glyco_transf_4"/>
    <property type="match status" value="1"/>
</dbReference>
<dbReference type="Proteomes" id="UP001595961">
    <property type="component" value="Unassembled WGS sequence"/>
</dbReference>
<dbReference type="Gene3D" id="3.40.50.2000">
    <property type="entry name" value="Glycogen Phosphorylase B"/>
    <property type="match status" value="2"/>
</dbReference>
<keyword evidence="2" id="KW-0808">Transferase</keyword>
<feature type="domain" description="Glycosyltransferase subfamily 4-like N-terminal" evidence="1">
    <location>
        <begin position="20"/>
        <end position="146"/>
    </location>
</feature>
<gene>
    <name evidence="2" type="ORF">ACFO5W_01535</name>
</gene>
<proteinExistence type="predicted"/>
<dbReference type="RefSeq" id="WP_266149779.1">
    <property type="nucleotide sequence ID" value="NZ_CP064028.1"/>
</dbReference>
<keyword evidence="3" id="KW-1185">Reference proteome</keyword>
<reference evidence="3" key="1">
    <citation type="journal article" date="2019" name="Int. J. Syst. Evol. Microbiol.">
        <title>The Global Catalogue of Microorganisms (GCM) 10K type strain sequencing project: providing services to taxonomists for standard genome sequencing and annotation.</title>
        <authorList>
            <consortium name="The Broad Institute Genomics Platform"/>
            <consortium name="The Broad Institute Genome Sequencing Center for Infectious Disease"/>
            <person name="Wu L."/>
            <person name="Ma J."/>
        </authorList>
    </citation>
    <scope>NUCLEOTIDE SEQUENCE [LARGE SCALE GENOMIC DNA]</scope>
    <source>
        <strain evidence="3">CCM 4481</strain>
    </source>
</reference>
<dbReference type="PANTHER" id="PTHR45947:SF3">
    <property type="entry name" value="SULFOQUINOVOSYL TRANSFERASE SQD2"/>
    <property type="match status" value="1"/>
</dbReference>
<dbReference type="PANTHER" id="PTHR45947">
    <property type="entry name" value="SULFOQUINOVOSYL TRANSFERASE SQD2"/>
    <property type="match status" value="1"/>
</dbReference>
<keyword evidence="2" id="KW-0328">Glycosyltransferase</keyword>
<evidence type="ECO:0000313" key="3">
    <source>
        <dbReference type="Proteomes" id="UP001595961"/>
    </source>
</evidence>
<dbReference type="EMBL" id="JBHSGA010000003">
    <property type="protein sequence ID" value="MFC4525305.1"/>
    <property type="molecule type" value="Genomic_DNA"/>
</dbReference>
<evidence type="ECO:0000313" key="2">
    <source>
        <dbReference type="EMBL" id="MFC4525305.1"/>
    </source>
</evidence>
<dbReference type="GO" id="GO:0016757">
    <property type="term" value="F:glycosyltransferase activity"/>
    <property type="evidence" value="ECO:0007669"/>
    <property type="project" value="UniProtKB-KW"/>
</dbReference>
<comment type="caution">
    <text evidence="2">The sequence shown here is derived from an EMBL/GenBank/DDBJ whole genome shotgun (WGS) entry which is preliminary data.</text>
</comment>
<dbReference type="Pfam" id="PF13692">
    <property type="entry name" value="Glyco_trans_1_4"/>
    <property type="match status" value="1"/>
</dbReference>
<accession>A0ABV9BX29</accession>
<dbReference type="CDD" id="cd03801">
    <property type="entry name" value="GT4_PimA-like"/>
    <property type="match status" value="1"/>
</dbReference>